<evidence type="ECO:0000313" key="1">
    <source>
        <dbReference type="EMBL" id="KAL1221652.1"/>
    </source>
</evidence>
<dbReference type="EMBL" id="JBANAX010000122">
    <property type="protein sequence ID" value="KAL1221652.1"/>
    <property type="molecule type" value="Genomic_DNA"/>
</dbReference>
<gene>
    <name evidence="1" type="ORF">V5N11_004331</name>
</gene>
<sequence length="89" mass="10096">MATGKNVIGLGDTTDARTYAVRDIEWETQDNYIPQMMEENEDDVVEQVPEQVVSYSLGRKSNERPPIRKKAMTKGYRVEKIADENSSAT</sequence>
<proteinExistence type="predicted"/>
<dbReference type="AlphaFoldDB" id="A0ABD1BWS1"/>
<reference evidence="1 2" key="1">
    <citation type="submission" date="2024-04" db="EMBL/GenBank/DDBJ databases">
        <title>Genome assembly C_amara_ONT_v2.</title>
        <authorList>
            <person name="Yant L."/>
            <person name="Moore C."/>
            <person name="Slenker M."/>
        </authorList>
    </citation>
    <scope>NUCLEOTIDE SEQUENCE [LARGE SCALE GENOMIC DNA]</scope>
    <source>
        <tissue evidence="1">Leaf</tissue>
    </source>
</reference>
<dbReference type="Proteomes" id="UP001558713">
    <property type="component" value="Unassembled WGS sequence"/>
</dbReference>
<evidence type="ECO:0008006" key="3">
    <source>
        <dbReference type="Google" id="ProtNLM"/>
    </source>
</evidence>
<keyword evidence="2" id="KW-1185">Reference proteome</keyword>
<protein>
    <recommendedName>
        <fullName evidence="3">Transposase</fullName>
    </recommendedName>
</protein>
<accession>A0ABD1BWS1</accession>
<name>A0ABD1BWS1_CARAN</name>
<evidence type="ECO:0000313" key="2">
    <source>
        <dbReference type="Proteomes" id="UP001558713"/>
    </source>
</evidence>
<comment type="caution">
    <text evidence="1">The sequence shown here is derived from an EMBL/GenBank/DDBJ whole genome shotgun (WGS) entry which is preliminary data.</text>
</comment>
<organism evidence="1 2">
    <name type="scientific">Cardamine amara subsp. amara</name>
    <dbReference type="NCBI Taxonomy" id="228776"/>
    <lineage>
        <taxon>Eukaryota</taxon>
        <taxon>Viridiplantae</taxon>
        <taxon>Streptophyta</taxon>
        <taxon>Embryophyta</taxon>
        <taxon>Tracheophyta</taxon>
        <taxon>Spermatophyta</taxon>
        <taxon>Magnoliopsida</taxon>
        <taxon>eudicotyledons</taxon>
        <taxon>Gunneridae</taxon>
        <taxon>Pentapetalae</taxon>
        <taxon>rosids</taxon>
        <taxon>malvids</taxon>
        <taxon>Brassicales</taxon>
        <taxon>Brassicaceae</taxon>
        <taxon>Cardamineae</taxon>
        <taxon>Cardamine</taxon>
    </lineage>
</organism>